<sequence length="78" mass="8941">MDPRHPRKPKYNTLEPLGSNGTWAEDEELPAHVNTIPAHSNRSYPHHHPIAQFFRASPSQPSTCSSQGYMYDRVRNLD</sequence>
<organism evidence="2 3">
    <name type="scientific">Trichonephila inaurata madagascariensis</name>
    <dbReference type="NCBI Taxonomy" id="2747483"/>
    <lineage>
        <taxon>Eukaryota</taxon>
        <taxon>Metazoa</taxon>
        <taxon>Ecdysozoa</taxon>
        <taxon>Arthropoda</taxon>
        <taxon>Chelicerata</taxon>
        <taxon>Arachnida</taxon>
        <taxon>Araneae</taxon>
        <taxon>Araneomorphae</taxon>
        <taxon>Entelegynae</taxon>
        <taxon>Araneoidea</taxon>
        <taxon>Nephilidae</taxon>
        <taxon>Trichonephila</taxon>
        <taxon>Trichonephila inaurata</taxon>
    </lineage>
</organism>
<feature type="region of interest" description="Disordered" evidence="1">
    <location>
        <begin position="1"/>
        <end position="23"/>
    </location>
</feature>
<comment type="caution">
    <text evidence="2">The sequence shown here is derived from an EMBL/GenBank/DDBJ whole genome shotgun (WGS) entry which is preliminary data.</text>
</comment>
<name>A0A8X6YUE0_9ARAC</name>
<feature type="compositionally biased region" description="Basic residues" evidence="1">
    <location>
        <begin position="1"/>
        <end position="10"/>
    </location>
</feature>
<keyword evidence="3" id="KW-1185">Reference proteome</keyword>
<dbReference type="AlphaFoldDB" id="A0A8X6YUE0"/>
<accession>A0A8X6YUE0</accession>
<dbReference type="Proteomes" id="UP000886998">
    <property type="component" value="Unassembled WGS sequence"/>
</dbReference>
<gene>
    <name evidence="2" type="ORF">TNIN_429731</name>
</gene>
<proteinExistence type="predicted"/>
<dbReference type="EMBL" id="BMAV01023577">
    <property type="protein sequence ID" value="GFY79451.1"/>
    <property type="molecule type" value="Genomic_DNA"/>
</dbReference>
<reference evidence="2" key="1">
    <citation type="submission" date="2020-08" db="EMBL/GenBank/DDBJ databases">
        <title>Multicomponent nature underlies the extraordinary mechanical properties of spider dragline silk.</title>
        <authorList>
            <person name="Kono N."/>
            <person name="Nakamura H."/>
            <person name="Mori M."/>
            <person name="Yoshida Y."/>
            <person name="Ohtoshi R."/>
            <person name="Malay A.D."/>
            <person name="Moran D.A.P."/>
            <person name="Tomita M."/>
            <person name="Numata K."/>
            <person name="Arakawa K."/>
        </authorList>
    </citation>
    <scope>NUCLEOTIDE SEQUENCE</scope>
</reference>
<evidence type="ECO:0000313" key="3">
    <source>
        <dbReference type="Proteomes" id="UP000886998"/>
    </source>
</evidence>
<protein>
    <submittedName>
        <fullName evidence="2">Uncharacterized protein</fullName>
    </submittedName>
</protein>
<evidence type="ECO:0000313" key="2">
    <source>
        <dbReference type="EMBL" id="GFY79451.1"/>
    </source>
</evidence>
<evidence type="ECO:0000256" key="1">
    <source>
        <dbReference type="SAM" id="MobiDB-lite"/>
    </source>
</evidence>